<proteinExistence type="predicted"/>
<name>X1G2W0_9ZZZZ</name>
<gene>
    <name evidence="1" type="ORF">S03H2_35973</name>
</gene>
<organism evidence="1">
    <name type="scientific">marine sediment metagenome</name>
    <dbReference type="NCBI Taxonomy" id="412755"/>
    <lineage>
        <taxon>unclassified sequences</taxon>
        <taxon>metagenomes</taxon>
        <taxon>ecological metagenomes</taxon>
    </lineage>
</organism>
<reference evidence="1" key="1">
    <citation type="journal article" date="2014" name="Front. Microbiol.">
        <title>High frequency of phylogenetically diverse reductive dehalogenase-homologous genes in deep subseafloor sedimentary metagenomes.</title>
        <authorList>
            <person name="Kawai M."/>
            <person name="Futagami T."/>
            <person name="Toyoda A."/>
            <person name="Takaki Y."/>
            <person name="Nishi S."/>
            <person name="Hori S."/>
            <person name="Arai W."/>
            <person name="Tsubouchi T."/>
            <person name="Morono Y."/>
            <person name="Uchiyama I."/>
            <person name="Ito T."/>
            <person name="Fujiyama A."/>
            <person name="Inagaki F."/>
            <person name="Takami H."/>
        </authorList>
    </citation>
    <scope>NUCLEOTIDE SEQUENCE</scope>
    <source>
        <strain evidence="1">Expedition CK06-06</strain>
    </source>
</reference>
<dbReference type="EMBL" id="BARU01022044">
    <property type="protein sequence ID" value="GAH52241.1"/>
    <property type="molecule type" value="Genomic_DNA"/>
</dbReference>
<feature type="non-terminal residue" evidence="1">
    <location>
        <position position="70"/>
    </location>
</feature>
<protein>
    <submittedName>
        <fullName evidence="1">Uncharacterized protein</fullName>
    </submittedName>
</protein>
<sequence>MAERLAVKLTIPEVDAMIANIEAAGGDAEELKKRRAEIANSKWLAKQVKPLGEEEYLEEKRAQIEIEHGT</sequence>
<comment type="caution">
    <text evidence="1">The sequence shown here is derived from an EMBL/GenBank/DDBJ whole genome shotgun (WGS) entry which is preliminary data.</text>
</comment>
<accession>X1G2W0</accession>
<evidence type="ECO:0000313" key="1">
    <source>
        <dbReference type="EMBL" id="GAH52241.1"/>
    </source>
</evidence>
<dbReference type="AlphaFoldDB" id="X1G2W0"/>